<dbReference type="InterPro" id="IPR001310">
    <property type="entry name" value="Histidine_triad_HIT"/>
</dbReference>
<keyword evidence="6" id="KW-0732">Signal</keyword>
<dbReference type="InterPro" id="IPR036265">
    <property type="entry name" value="HIT-like_sf"/>
</dbReference>
<dbReference type="AlphaFoldDB" id="A0A8C5IEM4"/>
<evidence type="ECO:0000256" key="2">
    <source>
        <dbReference type="ARBA" id="ARBA00025764"/>
    </source>
</evidence>
<evidence type="ECO:0000256" key="6">
    <source>
        <dbReference type="SAM" id="SignalP"/>
    </source>
</evidence>
<evidence type="ECO:0000259" key="7">
    <source>
        <dbReference type="PROSITE" id="PS51084"/>
    </source>
</evidence>
<dbReference type="Proteomes" id="UP000694408">
    <property type="component" value="Unplaced"/>
</dbReference>
<sequence length="194" mass="21334">MKNNIRKVLSVVLGCFSLVGCSSIEKPNIPQDYADQLASIEGGTVENVNFNTKDQYYTNFTDANDIALNNLLLTVAQKASNGEIKDRKDESKIPCNKIYEDQDVIAFLDINPASKGHTLVVTKEHFQDFTKTPRDVIGHVYSVAQLISQACIKELKATGVNVITNAGKSAGQSVLHFHVHVIPRYDGKPPMSLT</sequence>
<keyword evidence="9" id="KW-1185">Reference proteome</keyword>
<feature type="domain" description="HIT" evidence="7">
    <location>
        <begin position="84"/>
        <end position="191"/>
    </location>
</feature>
<organism evidence="8 9">
    <name type="scientific">Junco hyemalis</name>
    <name type="common">Dark-eyed junco</name>
    <dbReference type="NCBI Taxonomy" id="40217"/>
    <lineage>
        <taxon>Eukaryota</taxon>
        <taxon>Metazoa</taxon>
        <taxon>Chordata</taxon>
        <taxon>Craniata</taxon>
        <taxon>Vertebrata</taxon>
        <taxon>Euteleostomi</taxon>
        <taxon>Archelosauria</taxon>
        <taxon>Archosauria</taxon>
        <taxon>Dinosauria</taxon>
        <taxon>Saurischia</taxon>
        <taxon>Theropoda</taxon>
        <taxon>Coelurosauria</taxon>
        <taxon>Aves</taxon>
        <taxon>Neognathae</taxon>
        <taxon>Neoaves</taxon>
        <taxon>Telluraves</taxon>
        <taxon>Australaves</taxon>
        <taxon>Passeriformes</taxon>
        <taxon>Passerellidae</taxon>
        <taxon>Junco</taxon>
    </lineage>
</organism>
<reference evidence="8" key="1">
    <citation type="submission" date="2025-08" db="UniProtKB">
        <authorList>
            <consortium name="Ensembl"/>
        </authorList>
    </citation>
    <scope>IDENTIFICATION</scope>
</reference>
<dbReference type="PANTHER" id="PTHR46648">
    <property type="entry name" value="HIT FAMILY PROTEIN 1"/>
    <property type="match status" value="1"/>
</dbReference>
<evidence type="ECO:0000256" key="1">
    <source>
        <dbReference type="ARBA" id="ARBA00024472"/>
    </source>
</evidence>
<accession>A0A8C5IEM4</accession>
<dbReference type="InterPro" id="IPR011146">
    <property type="entry name" value="HIT-like"/>
</dbReference>
<feature type="active site" description="Tele-AMP-histidine intermediate" evidence="3">
    <location>
        <position position="178"/>
    </location>
</feature>
<feature type="chain" id="PRO_5034320629" description="HIT domain-containing protein" evidence="6">
    <location>
        <begin position="24"/>
        <end position="194"/>
    </location>
</feature>
<feature type="signal peptide" evidence="6">
    <location>
        <begin position="1"/>
        <end position="23"/>
    </location>
</feature>
<dbReference type="Gene3D" id="3.30.428.10">
    <property type="entry name" value="HIT-like"/>
    <property type="match status" value="1"/>
</dbReference>
<dbReference type="Ensembl" id="ENSJHYT00000002120.1">
    <property type="protein sequence ID" value="ENSJHYP00000001701.1"/>
    <property type="gene ID" value="ENSJHYG00000001465.1"/>
</dbReference>
<dbReference type="PROSITE" id="PS51257">
    <property type="entry name" value="PROKAR_LIPOPROTEIN"/>
    <property type="match status" value="1"/>
</dbReference>
<comment type="similarity">
    <text evidence="2">Belongs to the HINT family.</text>
</comment>
<evidence type="ECO:0000256" key="5">
    <source>
        <dbReference type="PROSITE-ProRule" id="PRU00464"/>
    </source>
</evidence>
<evidence type="ECO:0000313" key="8">
    <source>
        <dbReference type="Ensembl" id="ENSJHYP00000001701.1"/>
    </source>
</evidence>
<comment type="catalytic activity">
    <reaction evidence="1">
        <text>adenosine 5'-phosphoramidate + H2O = NH4(+) + AMP</text>
        <dbReference type="Rhea" id="RHEA:67916"/>
        <dbReference type="ChEBI" id="CHEBI:15377"/>
        <dbReference type="ChEBI" id="CHEBI:28938"/>
        <dbReference type="ChEBI" id="CHEBI:57890"/>
        <dbReference type="ChEBI" id="CHEBI:456215"/>
    </reaction>
</comment>
<dbReference type="GO" id="GO:0009117">
    <property type="term" value="P:nucleotide metabolic process"/>
    <property type="evidence" value="ECO:0007669"/>
    <property type="project" value="TreeGrafter"/>
</dbReference>
<dbReference type="Pfam" id="PF01230">
    <property type="entry name" value="HIT"/>
    <property type="match status" value="1"/>
</dbReference>
<feature type="short sequence motif" description="Histidine triad motif" evidence="4 5">
    <location>
        <begin position="176"/>
        <end position="180"/>
    </location>
</feature>
<protein>
    <recommendedName>
        <fullName evidence="7">HIT domain-containing protein</fullName>
    </recommendedName>
</protein>
<proteinExistence type="inferred from homology"/>
<evidence type="ECO:0000256" key="4">
    <source>
        <dbReference type="PIRSR" id="PIRSR601310-3"/>
    </source>
</evidence>
<evidence type="ECO:0000313" key="9">
    <source>
        <dbReference type="Proteomes" id="UP000694408"/>
    </source>
</evidence>
<dbReference type="PRINTS" id="PR00332">
    <property type="entry name" value="HISTRIAD"/>
</dbReference>
<dbReference type="InterPro" id="IPR019808">
    <property type="entry name" value="Histidine_triad_CS"/>
</dbReference>
<dbReference type="PROSITE" id="PS00892">
    <property type="entry name" value="HIT_1"/>
    <property type="match status" value="1"/>
</dbReference>
<name>A0A8C5IEM4_JUNHY</name>
<dbReference type="PROSITE" id="PS51084">
    <property type="entry name" value="HIT_2"/>
    <property type="match status" value="1"/>
</dbReference>
<reference evidence="8" key="2">
    <citation type="submission" date="2025-09" db="UniProtKB">
        <authorList>
            <consortium name="Ensembl"/>
        </authorList>
    </citation>
    <scope>IDENTIFICATION</scope>
</reference>
<dbReference type="SUPFAM" id="SSF54197">
    <property type="entry name" value="HIT-like"/>
    <property type="match status" value="1"/>
</dbReference>
<dbReference type="GO" id="GO:0003824">
    <property type="term" value="F:catalytic activity"/>
    <property type="evidence" value="ECO:0007669"/>
    <property type="project" value="InterPro"/>
</dbReference>
<evidence type="ECO:0000256" key="3">
    <source>
        <dbReference type="PIRSR" id="PIRSR601310-1"/>
    </source>
</evidence>
<dbReference type="PANTHER" id="PTHR46648:SF1">
    <property type="entry name" value="ADENOSINE 5'-MONOPHOSPHORAMIDASE HNT1"/>
    <property type="match status" value="1"/>
</dbReference>